<evidence type="ECO:0000256" key="1">
    <source>
        <dbReference type="SAM" id="SignalP"/>
    </source>
</evidence>
<comment type="caution">
    <text evidence="3">The sequence shown here is derived from an EMBL/GenBank/DDBJ whole genome shotgun (WGS) entry which is preliminary data.</text>
</comment>
<dbReference type="Pfam" id="PF12014">
    <property type="entry name" value="Cyclin_D1_bind"/>
    <property type="match status" value="1"/>
</dbReference>
<name>A0ABD0ZS19_CARAN</name>
<dbReference type="Proteomes" id="UP001558713">
    <property type="component" value="Unassembled WGS sequence"/>
</dbReference>
<evidence type="ECO:0000313" key="3">
    <source>
        <dbReference type="EMBL" id="KAL1193359.1"/>
    </source>
</evidence>
<dbReference type="InterPro" id="IPR001810">
    <property type="entry name" value="F-box_dom"/>
</dbReference>
<dbReference type="InterPro" id="IPR040275">
    <property type="entry name" value="At5g39450-like"/>
</dbReference>
<dbReference type="Pfam" id="PF00646">
    <property type="entry name" value="F-box"/>
    <property type="match status" value="1"/>
</dbReference>
<evidence type="ECO:0000259" key="2">
    <source>
        <dbReference type="Pfam" id="PF00646"/>
    </source>
</evidence>
<feature type="signal peptide" evidence="1">
    <location>
        <begin position="1"/>
        <end position="20"/>
    </location>
</feature>
<gene>
    <name evidence="3" type="ORF">V5N11_033238</name>
</gene>
<feature type="domain" description="F-box" evidence="2">
    <location>
        <begin position="11"/>
        <end position="52"/>
    </location>
</feature>
<accession>A0ABD0ZS19</accession>
<dbReference type="EMBL" id="JBANAX010000788">
    <property type="protein sequence ID" value="KAL1193359.1"/>
    <property type="molecule type" value="Genomic_DNA"/>
</dbReference>
<keyword evidence="4" id="KW-1185">Reference proteome</keyword>
<sequence>MNTESFGPCLLLLLHEDVFAVISCFLSPRDICNLILCCKSLCELVDSEKIWLAQCEVVDVLPLVDIIQWRVGISSYKALTRFLVEVVKPLVGIWVHQNPDLGNVVYVMPGFLSVVGCRIIPQKVGPSWIQEGRVMWSPVFEIICSLDGSAEFFLHGREIKGSCVYPGFVMGIEKSCNVLLLEVEPMQEKSEDESVFLGKKEGQFPFYNLDFIDRMNLLGLVTSHIGIHVPNLSRERLFPSSKDDEAVLLEYRTMLLKMHKFGGNWKHILEKSSSSKSTPPSRSEIIHSNRQSFLSSGNTFGLSLKASYIEISSCQGWPLMNVNNFSLYKLPIKNPVDNQEYAGLWGGTFGWAPLKSYPEDTPGKALFLLMLTYEESQEDNERHLIATKILEGNDYVKYPTGSPLFDVNIDTPSLEPFPFDAYGSDFEHYYKGEGMADSYEYEYRYPGLRLGSLLVISNDLLAFVWQETKHVITLQRLNLEKILKKGLGSCVSPLPPTENFTYMNRSYRNVFA</sequence>
<protein>
    <submittedName>
        <fullName evidence="3">F-box protein</fullName>
    </submittedName>
</protein>
<evidence type="ECO:0000313" key="4">
    <source>
        <dbReference type="Proteomes" id="UP001558713"/>
    </source>
</evidence>
<keyword evidence="1" id="KW-0732">Signal</keyword>
<dbReference type="InterPro" id="IPR036047">
    <property type="entry name" value="F-box-like_dom_sf"/>
</dbReference>
<dbReference type="PANTHER" id="PTHR31370:SF2">
    <property type="entry name" value="OS08G0105100 PROTEIN"/>
    <property type="match status" value="1"/>
</dbReference>
<proteinExistence type="predicted"/>
<dbReference type="SUPFAM" id="SSF81383">
    <property type="entry name" value="F-box domain"/>
    <property type="match status" value="1"/>
</dbReference>
<organism evidence="3 4">
    <name type="scientific">Cardamine amara subsp. amara</name>
    <dbReference type="NCBI Taxonomy" id="228776"/>
    <lineage>
        <taxon>Eukaryota</taxon>
        <taxon>Viridiplantae</taxon>
        <taxon>Streptophyta</taxon>
        <taxon>Embryophyta</taxon>
        <taxon>Tracheophyta</taxon>
        <taxon>Spermatophyta</taxon>
        <taxon>Magnoliopsida</taxon>
        <taxon>eudicotyledons</taxon>
        <taxon>Gunneridae</taxon>
        <taxon>Pentapetalae</taxon>
        <taxon>rosids</taxon>
        <taxon>malvids</taxon>
        <taxon>Brassicales</taxon>
        <taxon>Brassicaceae</taxon>
        <taxon>Cardamineae</taxon>
        <taxon>Cardamine</taxon>
    </lineage>
</organism>
<feature type="chain" id="PRO_5044849709" evidence="1">
    <location>
        <begin position="21"/>
        <end position="512"/>
    </location>
</feature>
<reference evidence="3 4" key="1">
    <citation type="submission" date="2024-04" db="EMBL/GenBank/DDBJ databases">
        <title>Genome assembly C_amara_ONT_v2.</title>
        <authorList>
            <person name="Yant L."/>
            <person name="Moore C."/>
            <person name="Slenker M."/>
        </authorList>
    </citation>
    <scope>NUCLEOTIDE SEQUENCE [LARGE SCALE GENOMIC DNA]</scope>
    <source>
        <tissue evidence="3">Leaf</tissue>
    </source>
</reference>
<dbReference type="AlphaFoldDB" id="A0ABD0ZS19"/>
<dbReference type="PANTHER" id="PTHR31370">
    <property type="entry name" value="F-BOX PROTEIN FAMILY-LIKE"/>
    <property type="match status" value="1"/>
</dbReference>